<sequence length="413" mass="43384">MRPTLRRCLTLVAVTKNATKFDLDTIGAGLPVHAQLATIRDAGSVVVQAPPGTGKTTLIPPLISNEVSETMGKVVVTAPRRVAVRAAASRLASLDGSVIGDRVGYTIRGDAQPGRLVEFVTPKVLIRRLLRDPELAGVGAIIIDEVHERQLDGDLLLGMVAELAVLRPELRVVAMSATADAERFAALLGVPVISTPAEMFPVAERYEPLPGRAGCGPEFVAGVARIAAENTNMYSTLVFLPGVRDITACCAELGRITDVPVFPLHGGQSPAEQDRALRHAGPRIIVATNVAESSVTVPGVRTVVDAGLARVPKRDALRGMNGLVTVSCSQSSAVQRAGRAGREGPGTVIRCYSRSDYAHFAPHTEPEIRSADLTEFALLLSCWGATPAEFPLLDQPPAAAFAQATAAVVAIGA</sequence>
<dbReference type="SUPFAM" id="SSF52540">
    <property type="entry name" value="P-loop containing nucleoside triphosphate hydrolases"/>
    <property type="match status" value="1"/>
</dbReference>
<evidence type="ECO:0000259" key="6">
    <source>
        <dbReference type="PROSITE" id="PS51194"/>
    </source>
</evidence>
<comment type="caution">
    <text evidence="7">The sequence shown here is derived from an EMBL/GenBank/DDBJ whole genome shotgun (WGS) entry which is preliminary data.</text>
</comment>
<accession>C0DZF1</accession>
<dbReference type="PANTHER" id="PTHR43519:SF1">
    <property type="entry name" value="ATP-DEPENDENT RNA HELICASE HRPB"/>
    <property type="match status" value="1"/>
</dbReference>
<evidence type="ECO:0000256" key="4">
    <source>
        <dbReference type="ARBA" id="ARBA00022840"/>
    </source>
</evidence>
<gene>
    <name evidence="7" type="ORF">CORMATOL_00091</name>
</gene>
<feature type="domain" description="Helicase ATP-binding" evidence="5">
    <location>
        <begin position="36"/>
        <end position="197"/>
    </location>
</feature>
<evidence type="ECO:0000313" key="8">
    <source>
        <dbReference type="Proteomes" id="UP000006247"/>
    </source>
</evidence>
<dbReference type="GO" id="GO:0005524">
    <property type="term" value="F:ATP binding"/>
    <property type="evidence" value="ECO:0007669"/>
    <property type="project" value="UniProtKB-KW"/>
</dbReference>
<name>C0DZF1_9CORY</name>
<organism evidence="7 8">
    <name type="scientific">Corynebacterium matruchotii ATCC 33806</name>
    <dbReference type="NCBI Taxonomy" id="566549"/>
    <lineage>
        <taxon>Bacteria</taxon>
        <taxon>Bacillati</taxon>
        <taxon>Actinomycetota</taxon>
        <taxon>Actinomycetes</taxon>
        <taxon>Mycobacteriales</taxon>
        <taxon>Corynebacteriaceae</taxon>
        <taxon>Corynebacterium</taxon>
    </lineage>
</organism>
<dbReference type="InterPro" id="IPR002464">
    <property type="entry name" value="DNA/RNA_helicase_DEAH_CS"/>
</dbReference>
<proteinExistence type="predicted"/>
<evidence type="ECO:0000259" key="5">
    <source>
        <dbReference type="PROSITE" id="PS51192"/>
    </source>
</evidence>
<dbReference type="GO" id="GO:0003676">
    <property type="term" value="F:nucleic acid binding"/>
    <property type="evidence" value="ECO:0007669"/>
    <property type="project" value="InterPro"/>
</dbReference>
<dbReference type="InterPro" id="IPR001650">
    <property type="entry name" value="Helicase_C-like"/>
</dbReference>
<dbReference type="PANTHER" id="PTHR43519">
    <property type="entry name" value="ATP-DEPENDENT RNA HELICASE HRPB"/>
    <property type="match status" value="1"/>
</dbReference>
<protein>
    <submittedName>
        <fullName evidence="7">Helicase C-terminal domain protein</fullName>
    </submittedName>
</protein>
<dbReference type="SMART" id="SM00490">
    <property type="entry name" value="HELICc"/>
    <property type="match status" value="1"/>
</dbReference>
<dbReference type="InterPro" id="IPR049614">
    <property type="entry name" value="HrpB_DEXH"/>
</dbReference>
<dbReference type="CDD" id="cd18791">
    <property type="entry name" value="SF2_C_RHA"/>
    <property type="match status" value="1"/>
</dbReference>
<dbReference type="CDD" id="cd17990">
    <property type="entry name" value="DEXHc_HrpB"/>
    <property type="match status" value="1"/>
</dbReference>
<evidence type="ECO:0000256" key="3">
    <source>
        <dbReference type="ARBA" id="ARBA00022806"/>
    </source>
</evidence>
<dbReference type="InterPro" id="IPR011545">
    <property type="entry name" value="DEAD/DEAH_box_helicase_dom"/>
</dbReference>
<dbReference type="PROSITE" id="PS51192">
    <property type="entry name" value="HELICASE_ATP_BIND_1"/>
    <property type="match status" value="1"/>
</dbReference>
<keyword evidence="4" id="KW-0067">ATP-binding</keyword>
<keyword evidence="2" id="KW-0378">Hydrolase</keyword>
<dbReference type="InterPro" id="IPR014001">
    <property type="entry name" value="Helicase_ATP-bd"/>
</dbReference>
<dbReference type="RefSeq" id="WP_005519217.1">
    <property type="nucleotide sequence ID" value="NZ_EQ973328.1"/>
</dbReference>
<dbReference type="PROSITE" id="PS00690">
    <property type="entry name" value="DEAH_ATP_HELICASE"/>
    <property type="match status" value="1"/>
</dbReference>
<dbReference type="EMBL" id="ACEB01000002">
    <property type="protein sequence ID" value="EEG28269.1"/>
    <property type="molecule type" value="Genomic_DNA"/>
</dbReference>
<dbReference type="GO" id="GO:0016787">
    <property type="term" value="F:hydrolase activity"/>
    <property type="evidence" value="ECO:0007669"/>
    <property type="project" value="UniProtKB-KW"/>
</dbReference>
<dbReference type="Pfam" id="PF00270">
    <property type="entry name" value="DEAD"/>
    <property type="match status" value="1"/>
</dbReference>
<evidence type="ECO:0000256" key="1">
    <source>
        <dbReference type="ARBA" id="ARBA00022741"/>
    </source>
</evidence>
<dbReference type="Proteomes" id="UP000006247">
    <property type="component" value="Unassembled WGS sequence"/>
</dbReference>
<dbReference type="HOGENOM" id="CLU_001832_5_7_11"/>
<keyword evidence="3 7" id="KW-0347">Helicase</keyword>
<dbReference type="Gene3D" id="3.40.50.300">
    <property type="entry name" value="P-loop containing nucleotide triphosphate hydrolases"/>
    <property type="match status" value="2"/>
</dbReference>
<dbReference type="PROSITE" id="PS51194">
    <property type="entry name" value="HELICASE_CTER"/>
    <property type="match status" value="1"/>
</dbReference>
<dbReference type="SMART" id="SM00487">
    <property type="entry name" value="DEXDc"/>
    <property type="match status" value="1"/>
</dbReference>
<feature type="domain" description="Helicase C-terminal" evidence="6">
    <location>
        <begin position="225"/>
        <end position="384"/>
    </location>
</feature>
<feature type="non-terminal residue" evidence="7">
    <location>
        <position position="413"/>
    </location>
</feature>
<reference evidence="7 8" key="1">
    <citation type="submission" date="2009-01" db="EMBL/GenBank/DDBJ databases">
        <authorList>
            <person name="Fulton L."/>
            <person name="Clifton S."/>
            <person name="Chinwalla A.T."/>
            <person name="Mitreva M."/>
            <person name="Sodergren E."/>
            <person name="Weinstock G."/>
            <person name="Clifton S."/>
            <person name="Dooling D.J."/>
            <person name="Fulton B."/>
            <person name="Minx P."/>
            <person name="Pepin K.H."/>
            <person name="Johnson M."/>
            <person name="Bhonagiri V."/>
            <person name="Nash W.E."/>
            <person name="Mardis E.R."/>
            <person name="Wilson R.K."/>
        </authorList>
    </citation>
    <scope>NUCLEOTIDE SEQUENCE [LARGE SCALE GENOMIC DNA]</scope>
    <source>
        <strain evidence="7 8">ATCC 33806</strain>
    </source>
</reference>
<dbReference type="AlphaFoldDB" id="C0DZF1"/>
<dbReference type="GO" id="GO:0004386">
    <property type="term" value="F:helicase activity"/>
    <property type="evidence" value="ECO:0007669"/>
    <property type="project" value="UniProtKB-KW"/>
</dbReference>
<keyword evidence="1" id="KW-0547">Nucleotide-binding</keyword>
<evidence type="ECO:0000313" key="7">
    <source>
        <dbReference type="EMBL" id="EEG28269.1"/>
    </source>
</evidence>
<dbReference type="Pfam" id="PF00271">
    <property type="entry name" value="Helicase_C"/>
    <property type="match status" value="1"/>
</dbReference>
<evidence type="ECO:0000256" key="2">
    <source>
        <dbReference type="ARBA" id="ARBA00022801"/>
    </source>
</evidence>
<dbReference type="InterPro" id="IPR027417">
    <property type="entry name" value="P-loop_NTPase"/>
</dbReference>